<dbReference type="PROSITE" id="PS00041">
    <property type="entry name" value="HTH_ARAC_FAMILY_1"/>
    <property type="match status" value="1"/>
</dbReference>
<dbReference type="AlphaFoldDB" id="A0A415DYC1"/>
<dbReference type="SMART" id="SM00342">
    <property type="entry name" value="HTH_ARAC"/>
    <property type="match status" value="1"/>
</dbReference>
<dbReference type="Gene3D" id="1.10.10.60">
    <property type="entry name" value="Homeodomain-like"/>
    <property type="match status" value="2"/>
</dbReference>
<accession>A0A415DYC1</accession>
<dbReference type="InterPro" id="IPR018060">
    <property type="entry name" value="HTH_AraC"/>
</dbReference>
<dbReference type="OrthoDB" id="1410840at2"/>
<keyword evidence="1" id="KW-0805">Transcription regulation</keyword>
<evidence type="ECO:0000313" key="6">
    <source>
        <dbReference type="Proteomes" id="UP000284841"/>
    </source>
</evidence>
<sequence>MEIFIKNSTIFISPFLIYVSESDMKNFVIPTLDSPNAETLSDYLNSSIEAFSDITGIPVTYFSGDDQMIKEFKRDDKICNIFEVYTDKDSPCRRNLSSAGQFASRLGEPYIFLCKSGLANIATSLIIDEAFAGYFIAGPIVMGELRSSTTKNFANLNELNEASQSMAKMFAGKMKVYQPNQISQIALLFYNCIITSVTGNNDYSALRNQYNEQNQVNIDIQHYKKEHVSVEYPYDLEKVLIDNVSNGQVATAKDNLKKLLNTFSILECGDLDGIKAKTLWFFAIVIRIANESDSNLNQIIDTDLDIINKLSETESFNELHSVSETIIEVITKNMLSSIYSGRSQIVAKALQFINKNYTEKISLKDIELNLHVNSSYFSTLFKQEMGVTFTDYLNSLKVEHACHLLANTNLSIIDVSLSTGFDDQSYFTKVFKKAKGMTPKAYRSAKSVVEKE</sequence>
<dbReference type="Pfam" id="PF10114">
    <property type="entry name" value="PocR"/>
    <property type="match status" value="1"/>
</dbReference>
<keyword evidence="6" id="KW-1185">Reference proteome</keyword>
<dbReference type="PRINTS" id="PR00032">
    <property type="entry name" value="HTHARAC"/>
</dbReference>
<dbReference type="Proteomes" id="UP000284841">
    <property type="component" value="Unassembled WGS sequence"/>
</dbReference>
<evidence type="ECO:0000256" key="2">
    <source>
        <dbReference type="ARBA" id="ARBA00023125"/>
    </source>
</evidence>
<dbReference type="EMBL" id="QRMS01000004">
    <property type="protein sequence ID" value="RHJ85837.1"/>
    <property type="molecule type" value="Genomic_DNA"/>
</dbReference>
<dbReference type="Pfam" id="PF12833">
    <property type="entry name" value="HTH_18"/>
    <property type="match status" value="1"/>
</dbReference>
<name>A0A415DYC1_9FIRM</name>
<evidence type="ECO:0000256" key="1">
    <source>
        <dbReference type="ARBA" id="ARBA00023015"/>
    </source>
</evidence>
<dbReference type="InterPro" id="IPR018062">
    <property type="entry name" value="HTH_AraC-typ_CS"/>
</dbReference>
<evidence type="ECO:0000259" key="4">
    <source>
        <dbReference type="PROSITE" id="PS01124"/>
    </source>
</evidence>
<feature type="domain" description="HTH araC/xylS-type" evidence="4">
    <location>
        <begin position="347"/>
        <end position="445"/>
    </location>
</feature>
<dbReference type="GO" id="GO:0043565">
    <property type="term" value="F:sequence-specific DNA binding"/>
    <property type="evidence" value="ECO:0007669"/>
    <property type="project" value="InterPro"/>
</dbReference>
<proteinExistence type="predicted"/>
<dbReference type="PANTHER" id="PTHR43280">
    <property type="entry name" value="ARAC-FAMILY TRANSCRIPTIONAL REGULATOR"/>
    <property type="match status" value="1"/>
</dbReference>
<dbReference type="InterPro" id="IPR018771">
    <property type="entry name" value="PocR_dom"/>
</dbReference>
<dbReference type="InterPro" id="IPR020449">
    <property type="entry name" value="Tscrpt_reg_AraC-type_HTH"/>
</dbReference>
<dbReference type="GO" id="GO:0003700">
    <property type="term" value="F:DNA-binding transcription factor activity"/>
    <property type="evidence" value="ECO:0007669"/>
    <property type="project" value="InterPro"/>
</dbReference>
<dbReference type="SUPFAM" id="SSF46689">
    <property type="entry name" value="Homeodomain-like"/>
    <property type="match status" value="2"/>
</dbReference>
<evidence type="ECO:0000313" key="5">
    <source>
        <dbReference type="EMBL" id="RHJ85837.1"/>
    </source>
</evidence>
<keyword evidence="3" id="KW-0804">Transcription</keyword>
<organism evidence="5 6">
    <name type="scientific">Emergencia timonensis</name>
    <dbReference type="NCBI Taxonomy" id="1776384"/>
    <lineage>
        <taxon>Bacteria</taxon>
        <taxon>Bacillati</taxon>
        <taxon>Bacillota</taxon>
        <taxon>Clostridia</taxon>
        <taxon>Peptostreptococcales</taxon>
        <taxon>Anaerovoracaceae</taxon>
        <taxon>Emergencia</taxon>
    </lineage>
</organism>
<dbReference type="STRING" id="1776384.GCA_900086585_02079"/>
<dbReference type="PANTHER" id="PTHR43280:SF28">
    <property type="entry name" value="HTH-TYPE TRANSCRIPTIONAL ACTIVATOR RHAS"/>
    <property type="match status" value="1"/>
</dbReference>
<evidence type="ECO:0000256" key="3">
    <source>
        <dbReference type="ARBA" id="ARBA00023163"/>
    </source>
</evidence>
<reference evidence="5 6" key="1">
    <citation type="submission" date="2018-08" db="EMBL/GenBank/DDBJ databases">
        <title>A genome reference for cultivated species of the human gut microbiota.</title>
        <authorList>
            <person name="Zou Y."/>
            <person name="Xue W."/>
            <person name="Luo G."/>
        </authorList>
    </citation>
    <scope>NUCLEOTIDE SEQUENCE [LARGE SCALE GENOMIC DNA]</scope>
    <source>
        <strain evidence="5 6">AM07-24</strain>
    </source>
</reference>
<dbReference type="InterPro" id="IPR009057">
    <property type="entry name" value="Homeodomain-like_sf"/>
</dbReference>
<comment type="caution">
    <text evidence="5">The sequence shown here is derived from an EMBL/GenBank/DDBJ whole genome shotgun (WGS) entry which is preliminary data.</text>
</comment>
<keyword evidence="2" id="KW-0238">DNA-binding</keyword>
<dbReference type="PROSITE" id="PS01124">
    <property type="entry name" value="HTH_ARAC_FAMILY_2"/>
    <property type="match status" value="1"/>
</dbReference>
<protein>
    <submittedName>
        <fullName evidence="5">Helix-turn-helix domain-containing protein</fullName>
    </submittedName>
</protein>
<gene>
    <name evidence="5" type="ORF">DW099_13395</name>
</gene>